<keyword evidence="3" id="KW-1185">Reference proteome</keyword>
<protein>
    <recommendedName>
        <fullName evidence="4">CHAT domain-containing protein</fullName>
    </recommendedName>
</protein>
<feature type="region of interest" description="Disordered" evidence="1">
    <location>
        <begin position="204"/>
        <end position="237"/>
    </location>
</feature>
<evidence type="ECO:0000313" key="2">
    <source>
        <dbReference type="EMBL" id="QKW52408.1"/>
    </source>
</evidence>
<accession>A0A7H8NFB9</accession>
<feature type="compositionally biased region" description="Low complexity" evidence="1">
    <location>
        <begin position="204"/>
        <end position="213"/>
    </location>
</feature>
<evidence type="ECO:0008006" key="4">
    <source>
        <dbReference type="Google" id="ProtNLM"/>
    </source>
</evidence>
<feature type="compositionally biased region" description="Low complexity" evidence="1">
    <location>
        <begin position="225"/>
        <end position="237"/>
    </location>
</feature>
<proteinExistence type="predicted"/>
<sequence>MDENIPLTSPQNASGGYRLLPGSPVRELRDLVVSLRAPGGGVGQPMISLWGETDLLPRSRTREHWALLESDVRDIKDLTAQLLADWKAFVDYQPADPAAGIRPYASVADLSARPPGEVRSRVAELARGGSHLLEELLDGDDPNLVRLRTFLMSALHRRDLRIRFDSDLDLPWPLLALDAHTPPPIPVPPPHVVAYDAHSPYAPPATATAPTAPHGYAGLPETGTPDDPGAPDLPDGPDLPALPALFDLFLGHRHLIEAASGAYETDFYYVANRARPVSSANVDHRLRKTPRVAEVHKLLDDQTELTERTHSDALLADLATAHFDEDLMYFFCHGAVISDGDATWQAFQLTDARSVHAGRIDSTRKRHTEANRRQGAFVPFHPMVVLNVCYAGAPVTGRFASLAGSLIRHGAQGVLAPHIAVPQVFGVEFALRFLTRYLVDRAAAGTALRDTVRWFAAEYHNPLGLVYGLQCGLDSRLAPTAPDEGATAP</sequence>
<gene>
    <name evidence="2" type="ORF">HUT08_25965</name>
</gene>
<dbReference type="RefSeq" id="WP_176164112.1">
    <property type="nucleotide sequence ID" value="NZ_CP054929.1"/>
</dbReference>
<evidence type="ECO:0000256" key="1">
    <source>
        <dbReference type="SAM" id="MobiDB-lite"/>
    </source>
</evidence>
<evidence type="ECO:0000313" key="3">
    <source>
        <dbReference type="Proteomes" id="UP000509303"/>
    </source>
</evidence>
<organism evidence="2 3">
    <name type="scientific">Streptomyces buecherae</name>
    <dbReference type="NCBI Taxonomy" id="2763006"/>
    <lineage>
        <taxon>Bacteria</taxon>
        <taxon>Bacillati</taxon>
        <taxon>Actinomycetota</taxon>
        <taxon>Actinomycetes</taxon>
        <taxon>Kitasatosporales</taxon>
        <taxon>Streptomycetaceae</taxon>
        <taxon>Streptomyces</taxon>
    </lineage>
</organism>
<reference evidence="2 3" key="1">
    <citation type="submission" date="2020-06" db="EMBL/GenBank/DDBJ databases">
        <title>Genome mining for natural products.</title>
        <authorList>
            <person name="Zhang B."/>
            <person name="Shi J."/>
            <person name="Ge H."/>
        </authorList>
    </citation>
    <scope>NUCLEOTIDE SEQUENCE [LARGE SCALE GENOMIC DNA]</scope>
    <source>
        <strain evidence="2 3">NA00687</strain>
    </source>
</reference>
<dbReference type="EMBL" id="CP054929">
    <property type="protein sequence ID" value="QKW52408.1"/>
    <property type="molecule type" value="Genomic_DNA"/>
</dbReference>
<name>A0A7H8NFB9_9ACTN</name>
<dbReference type="Proteomes" id="UP000509303">
    <property type="component" value="Chromosome"/>
</dbReference>
<dbReference type="AlphaFoldDB" id="A0A7H8NFB9"/>